<organism evidence="1 2">
    <name type="scientific">Catellatospora chokoriensis</name>
    <dbReference type="NCBI Taxonomy" id="310353"/>
    <lineage>
        <taxon>Bacteria</taxon>
        <taxon>Bacillati</taxon>
        <taxon>Actinomycetota</taxon>
        <taxon>Actinomycetes</taxon>
        <taxon>Micromonosporales</taxon>
        <taxon>Micromonosporaceae</taxon>
        <taxon>Catellatospora</taxon>
    </lineage>
</organism>
<name>A0A8J3K288_9ACTN</name>
<comment type="caution">
    <text evidence="1">The sequence shown here is derived from an EMBL/GenBank/DDBJ whole genome shotgun (WGS) entry which is preliminary data.</text>
</comment>
<dbReference type="EMBL" id="BONG01000034">
    <property type="protein sequence ID" value="GIF91621.1"/>
    <property type="molecule type" value="Genomic_DNA"/>
</dbReference>
<proteinExistence type="predicted"/>
<protein>
    <submittedName>
        <fullName evidence="1">Uncharacterized protein</fullName>
    </submittedName>
</protein>
<gene>
    <name evidence="1" type="ORF">Cch02nite_50650</name>
</gene>
<dbReference type="Proteomes" id="UP000619293">
    <property type="component" value="Unassembled WGS sequence"/>
</dbReference>
<evidence type="ECO:0000313" key="1">
    <source>
        <dbReference type="EMBL" id="GIF91621.1"/>
    </source>
</evidence>
<accession>A0A8J3K288</accession>
<reference evidence="1 2" key="1">
    <citation type="submission" date="2021-01" db="EMBL/GenBank/DDBJ databases">
        <title>Whole genome shotgun sequence of Catellatospora chokoriensis NBRC 107358.</title>
        <authorList>
            <person name="Komaki H."/>
            <person name="Tamura T."/>
        </authorList>
    </citation>
    <scope>NUCLEOTIDE SEQUENCE [LARGE SCALE GENOMIC DNA]</scope>
    <source>
        <strain evidence="1 2">NBRC 107358</strain>
    </source>
</reference>
<dbReference type="AlphaFoldDB" id="A0A8J3K288"/>
<sequence length="68" mass="6885">MRRLPTIGRSFTAGTAIEASLISGEVLPSRHYGVYFAILAPEATVEGATVTATGADGRVIATAPVPAG</sequence>
<keyword evidence="2" id="KW-1185">Reference proteome</keyword>
<evidence type="ECO:0000313" key="2">
    <source>
        <dbReference type="Proteomes" id="UP000619293"/>
    </source>
</evidence>
<dbReference type="RefSeq" id="WP_191840360.1">
    <property type="nucleotide sequence ID" value="NZ_BAAALB010000022.1"/>
</dbReference>